<dbReference type="PANTHER" id="PTHR33545:SF4">
    <property type="entry name" value="UPF0750 MEMBRANE PROTEIN YXKD"/>
    <property type="match status" value="1"/>
</dbReference>
<dbReference type="PATRIC" id="fig|1423772.3.peg.1525"/>
<evidence type="ECO:0000256" key="4">
    <source>
        <dbReference type="ARBA" id="ARBA00022989"/>
    </source>
</evidence>
<dbReference type="InterPro" id="IPR051461">
    <property type="entry name" value="UPF0750_membrane"/>
</dbReference>
<evidence type="ECO:0000259" key="7">
    <source>
        <dbReference type="Pfam" id="PF10035"/>
    </source>
</evidence>
<organism evidence="8 9">
    <name type="scientific">Ligilactobacillus murinus DSM 20452 = NBRC 14221</name>
    <dbReference type="NCBI Taxonomy" id="1423772"/>
    <lineage>
        <taxon>Bacteria</taxon>
        <taxon>Bacillati</taxon>
        <taxon>Bacillota</taxon>
        <taxon>Bacilli</taxon>
        <taxon>Lactobacillales</taxon>
        <taxon>Lactobacillaceae</taxon>
        <taxon>Ligilactobacillus</taxon>
    </lineage>
</organism>
<name>A0A0R2BB69_9LACO</name>
<dbReference type="PIRSF" id="PIRSF006483">
    <property type="entry name" value="Membrane_protein_YitT"/>
    <property type="match status" value="1"/>
</dbReference>
<keyword evidence="4 6" id="KW-1133">Transmembrane helix</keyword>
<evidence type="ECO:0000256" key="2">
    <source>
        <dbReference type="ARBA" id="ARBA00022475"/>
    </source>
</evidence>
<feature type="transmembrane region" description="Helical" evidence="6">
    <location>
        <begin position="12"/>
        <end position="30"/>
    </location>
</feature>
<dbReference type="EMBL" id="AYYN01000031">
    <property type="protein sequence ID" value="KRM76735.1"/>
    <property type="molecule type" value="Genomic_DNA"/>
</dbReference>
<dbReference type="GO" id="GO:0005886">
    <property type="term" value="C:plasma membrane"/>
    <property type="evidence" value="ECO:0007669"/>
    <property type="project" value="UniProtKB-SubCell"/>
</dbReference>
<evidence type="ECO:0000256" key="1">
    <source>
        <dbReference type="ARBA" id="ARBA00004651"/>
    </source>
</evidence>
<feature type="transmembrane region" description="Helical" evidence="6">
    <location>
        <begin position="106"/>
        <end position="124"/>
    </location>
</feature>
<keyword evidence="2" id="KW-1003">Cell membrane</keyword>
<dbReference type="AlphaFoldDB" id="A0A0R2BB69"/>
<dbReference type="RefSeq" id="WP_174519373.1">
    <property type="nucleotide sequence ID" value="NZ_AYYN01000031.1"/>
</dbReference>
<dbReference type="PANTHER" id="PTHR33545">
    <property type="entry name" value="UPF0750 MEMBRANE PROTEIN YITT-RELATED"/>
    <property type="match status" value="1"/>
</dbReference>
<keyword evidence="5 6" id="KW-0472">Membrane</keyword>
<feature type="domain" description="DUF2179" evidence="7">
    <location>
        <begin position="220"/>
        <end position="273"/>
    </location>
</feature>
<comment type="subcellular location">
    <subcellularLocation>
        <location evidence="1">Cell membrane</location>
        <topology evidence="1">Multi-pass membrane protein</topology>
    </subcellularLocation>
</comment>
<sequence length="280" mass="30474">MKINRTIIKNIALNFIGALIYALAINSFLIPSKLGEGGVTGLMTIFYYWIGFPPALTNLILNGILLFVGWKMLSKQTVLYTIVAIASISFWLKLTSQIQFKLNDPLVAAIIGGVLMGIAMGIIMKGEGTTAGSTILAKIMNKYFGIKTGSAMLGFDLMVAVPSFVLIGFENMLLTIIELYISAVVLNKMLEAFIAKRAFTIISDKSEMIAQALSTLNQTGITLLDGHGYVSGQPKKIIYCVCQAKLQVKVMDKIAQIDSNAFVVLDEVRSAYGNNLIKLL</sequence>
<feature type="transmembrane region" description="Helical" evidence="6">
    <location>
        <begin position="77"/>
        <end position="94"/>
    </location>
</feature>
<dbReference type="InterPro" id="IPR019264">
    <property type="entry name" value="DUF2179"/>
</dbReference>
<proteinExistence type="predicted"/>
<keyword evidence="3 6" id="KW-0812">Transmembrane</keyword>
<evidence type="ECO:0000313" key="9">
    <source>
        <dbReference type="Proteomes" id="UP000051612"/>
    </source>
</evidence>
<dbReference type="Pfam" id="PF10035">
    <property type="entry name" value="DUF2179"/>
    <property type="match status" value="1"/>
</dbReference>
<evidence type="ECO:0000256" key="3">
    <source>
        <dbReference type="ARBA" id="ARBA00022692"/>
    </source>
</evidence>
<dbReference type="Gene3D" id="3.30.70.120">
    <property type="match status" value="1"/>
</dbReference>
<gene>
    <name evidence="8" type="ORF">FC48_GL001433</name>
</gene>
<evidence type="ECO:0000256" key="5">
    <source>
        <dbReference type="ARBA" id="ARBA00023136"/>
    </source>
</evidence>
<dbReference type="Proteomes" id="UP000051612">
    <property type="component" value="Unassembled WGS sequence"/>
</dbReference>
<feature type="transmembrane region" description="Helical" evidence="6">
    <location>
        <begin position="45"/>
        <end position="70"/>
    </location>
</feature>
<dbReference type="Pfam" id="PF02588">
    <property type="entry name" value="YitT_membrane"/>
    <property type="match status" value="1"/>
</dbReference>
<protein>
    <recommendedName>
        <fullName evidence="7">DUF2179 domain-containing protein</fullName>
    </recommendedName>
</protein>
<dbReference type="InterPro" id="IPR015867">
    <property type="entry name" value="N-reg_PII/ATP_PRibTrfase_C"/>
</dbReference>
<comment type="caution">
    <text evidence="8">The sequence shown here is derived from an EMBL/GenBank/DDBJ whole genome shotgun (WGS) entry which is preliminary data.</text>
</comment>
<evidence type="ECO:0000256" key="6">
    <source>
        <dbReference type="SAM" id="Phobius"/>
    </source>
</evidence>
<evidence type="ECO:0000313" key="8">
    <source>
        <dbReference type="EMBL" id="KRM76735.1"/>
    </source>
</evidence>
<feature type="transmembrane region" description="Helical" evidence="6">
    <location>
        <begin position="144"/>
        <end position="166"/>
    </location>
</feature>
<reference evidence="8 9" key="1">
    <citation type="journal article" date="2015" name="Genome Announc.">
        <title>Expanding the biotechnology potential of lactobacilli through comparative genomics of 213 strains and associated genera.</title>
        <authorList>
            <person name="Sun Z."/>
            <person name="Harris H.M."/>
            <person name="McCann A."/>
            <person name="Guo C."/>
            <person name="Argimon S."/>
            <person name="Zhang W."/>
            <person name="Yang X."/>
            <person name="Jeffery I.B."/>
            <person name="Cooney J.C."/>
            <person name="Kagawa T.F."/>
            <person name="Liu W."/>
            <person name="Song Y."/>
            <person name="Salvetti E."/>
            <person name="Wrobel A."/>
            <person name="Rasinkangas P."/>
            <person name="Parkhill J."/>
            <person name="Rea M.C."/>
            <person name="O'Sullivan O."/>
            <person name="Ritari J."/>
            <person name="Douillard F.P."/>
            <person name="Paul Ross R."/>
            <person name="Yang R."/>
            <person name="Briner A.E."/>
            <person name="Felis G.E."/>
            <person name="de Vos W.M."/>
            <person name="Barrangou R."/>
            <person name="Klaenhammer T.R."/>
            <person name="Caufield P.W."/>
            <person name="Cui Y."/>
            <person name="Zhang H."/>
            <person name="O'Toole P.W."/>
        </authorList>
    </citation>
    <scope>NUCLEOTIDE SEQUENCE [LARGE SCALE GENOMIC DNA]</scope>
    <source>
        <strain evidence="8 9">DSM 20452</strain>
    </source>
</reference>
<accession>A0A0R2BB69</accession>
<dbReference type="CDD" id="cd16380">
    <property type="entry name" value="YitT_C"/>
    <property type="match status" value="1"/>
</dbReference>
<dbReference type="InterPro" id="IPR003740">
    <property type="entry name" value="YitT"/>
</dbReference>
<feature type="transmembrane region" description="Helical" evidence="6">
    <location>
        <begin position="172"/>
        <end position="190"/>
    </location>
</feature>